<gene>
    <name evidence="1" type="ORF">METZ01_LOCUS282346</name>
</gene>
<sequence>ALNIARGKSTKTTIARMYGNWVNKSVDEIYEDASKFIDDPDWIQVGMNPFRHSYFYDKRTGDAILSATEVLQVGPLVLARREGAELLRPGSKEFNEAFATKTASKKSVPFVSGGKVYSALRRRKAEGGRANEADLDRLLAIRGIPPAARAGILGNVAV</sequence>
<dbReference type="EMBL" id="UINC01083618">
    <property type="protein sequence ID" value="SVC29492.1"/>
    <property type="molecule type" value="Genomic_DNA"/>
</dbReference>
<feature type="non-terminal residue" evidence="1">
    <location>
        <position position="158"/>
    </location>
</feature>
<organism evidence="1">
    <name type="scientific">marine metagenome</name>
    <dbReference type="NCBI Taxonomy" id="408172"/>
    <lineage>
        <taxon>unclassified sequences</taxon>
        <taxon>metagenomes</taxon>
        <taxon>ecological metagenomes</taxon>
    </lineage>
</organism>
<protein>
    <submittedName>
        <fullName evidence="1">Uncharacterized protein</fullName>
    </submittedName>
</protein>
<evidence type="ECO:0000313" key="1">
    <source>
        <dbReference type="EMBL" id="SVC29492.1"/>
    </source>
</evidence>
<dbReference type="AlphaFoldDB" id="A0A382L2G8"/>
<name>A0A382L2G8_9ZZZZ</name>
<feature type="non-terminal residue" evidence="1">
    <location>
        <position position="1"/>
    </location>
</feature>
<reference evidence="1" key="1">
    <citation type="submission" date="2018-05" db="EMBL/GenBank/DDBJ databases">
        <authorList>
            <person name="Lanie J.A."/>
            <person name="Ng W.-L."/>
            <person name="Kazmierczak K.M."/>
            <person name="Andrzejewski T.M."/>
            <person name="Davidsen T.M."/>
            <person name="Wayne K.J."/>
            <person name="Tettelin H."/>
            <person name="Glass J.I."/>
            <person name="Rusch D."/>
            <person name="Podicherti R."/>
            <person name="Tsui H.-C.T."/>
            <person name="Winkler M.E."/>
        </authorList>
    </citation>
    <scope>NUCLEOTIDE SEQUENCE</scope>
</reference>
<accession>A0A382L2G8</accession>
<proteinExistence type="predicted"/>